<comment type="caution">
    <text evidence="2">The sequence shown here is derived from an EMBL/GenBank/DDBJ whole genome shotgun (WGS) entry which is preliminary data.</text>
</comment>
<dbReference type="RefSeq" id="WP_240591509.1">
    <property type="nucleotide sequence ID" value="NZ_JAKUDL010000004.1"/>
</dbReference>
<dbReference type="PROSITE" id="PS51832">
    <property type="entry name" value="HD_GYP"/>
    <property type="match status" value="1"/>
</dbReference>
<evidence type="ECO:0000313" key="2">
    <source>
        <dbReference type="EMBL" id="MCH4295275.1"/>
    </source>
</evidence>
<reference evidence="2 3" key="1">
    <citation type="submission" date="2022-02" db="EMBL/GenBank/DDBJ databases">
        <title>The genome sequence of Shewanella sp. 3B26.</title>
        <authorList>
            <person name="Du J."/>
        </authorList>
    </citation>
    <scope>NUCLEOTIDE SEQUENCE [LARGE SCALE GENOMIC DNA]</scope>
    <source>
        <strain evidence="2 3">3B26</strain>
    </source>
</reference>
<dbReference type="AlphaFoldDB" id="A0AAJ1BIA0"/>
<dbReference type="PANTHER" id="PTHR45228:SF1">
    <property type="entry name" value="CYCLIC DI-GMP PHOSPHODIESTERASE TM_0186"/>
    <property type="match status" value="1"/>
</dbReference>
<dbReference type="Gene3D" id="1.10.3210.10">
    <property type="entry name" value="Hypothetical protein af1432"/>
    <property type="match status" value="1"/>
</dbReference>
<dbReference type="SUPFAM" id="SSF55781">
    <property type="entry name" value="GAF domain-like"/>
    <property type="match status" value="1"/>
</dbReference>
<dbReference type="CDD" id="cd00077">
    <property type="entry name" value="HDc"/>
    <property type="match status" value="1"/>
</dbReference>
<dbReference type="SMART" id="SM00471">
    <property type="entry name" value="HDc"/>
    <property type="match status" value="1"/>
</dbReference>
<organism evidence="2 3">
    <name type="scientific">Shewanella zhuhaiensis</name>
    <dbReference type="NCBI Taxonomy" id="2919576"/>
    <lineage>
        <taxon>Bacteria</taxon>
        <taxon>Pseudomonadati</taxon>
        <taxon>Pseudomonadota</taxon>
        <taxon>Gammaproteobacteria</taxon>
        <taxon>Alteromonadales</taxon>
        <taxon>Shewanellaceae</taxon>
        <taxon>Shewanella</taxon>
    </lineage>
</organism>
<dbReference type="Pfam" id="PF13487">
    <property type="entry name" value="HD_5"/>
    <property type="match status" value="1"/>
</dbReference>
<protein>
    <submittedName>
        <fullName evidence="2">HD domain-containing protein</fullName>
    </submittedName>
</protein>
<gene>
    <name evidence="2" type="ORF">MJ923_13270</name>
</gene>
<dbReference type="EMBL" id="JAKUDL010000004">
    <property type="protein sequence ID" value="MCH4295275.1"/>
    <property type="molecule type" value="Genomic_DNA"/>
</dbReference>
<feature type="domain" description="HD-GYP" evidence="1">
    <location>
        <begin position="165"/>
        <end position="374"/>
    </location>
</feature>
<sequence>MFDSTKAIPAYLWKQGSNATERLSRIHDRLLEAHPDVDRIAFALYDPHSDLLKTFINSTRRGDAIHGYQYRLSESRSLSHIANSGECRAIDDIHANISPDNLHSAWLLQQGYLSSFTIPLYDNGLFIGFLFFDSSRPAAFDAKMQRDMVLYANLVNMSLSSEFTAVRTILASAQVARDFADLRDFETGAHLDRMAAYSRLIARGIALDAGLSDEDIEHIALFAPLHDVGKIGIPDRVLLKPGPLTAEERQLMETHVEKGEGIIRKILGDFGLSHLPDSQIMLNIVACHHEYLDGSGYPRGLKGVQIPTEARIVTVADIFDALSCTRPYKQPWPLERCFNELRHMAAAGKLDGRCVEALIAARADVEEVLGRLTDAA</sequence>
<dbReference type="GO" id="GO:0008081">
    <property type="term" value="F:phosphoric diester hydrolase activity"/>
    <property type="evidence" value="ECO:0007669"/>
    <property type="project" value="UniProtKB-ARBA"/>
</dbReference>
<dbReference type="InterPro" id="IPR003607">
    <property type="entry name" value="HD/PDEase_dom"/>
</dbReference>
<proteinExistence type="predicted"/>
<dbReference type="Proteomes" id="UP001297581">
    <property type="component" value="Unassembled WGS sequence"/>
</dbReference>
<dbReference type="InterPro" id="IPR003018">
    <property type="entry name" value="GAF"/>
</dbReference>
<dbReference type="Gene3D" id="3.30.450.40">
    <property type="match status" value="1"/>
</dbReference>
<keyword evidence="3" id="KW-1185">Reference proteome</keyword>
<dbReference type="SUPFAM" id="SSF109604">
    <property type="entry name" value="HD-domain/PDEase-like"/>
    <property type="match status" value="1"/>
</dbReference>
<dbReference type="InterPro" id="IPR029016">
    <property type="entry name" value="GAF-like_dom_sf"/>
</dbReference>
<name>A0AAJ1BIA0_9GAMM</name>
<dbReference type="Pfam" id="PF01590">
    <property type="entry name" value="GAF"/>
    <property type="match status" value="1"/>
</dbReference>
<dbReference type="PANTHER" id="PTHR45228">
    <property type="entry name" value="CYCLIC DI-GMP PHOSPHODIESTERASE TM_0186-RELATED"/>
    <property type="match status" value="1"/>
</dbReference>
<evidence type="ECO:0000259" key="1">
    <source>
        <dbReference type="PROSITE" id="PS51832"/>
    </source>
</evidence>
<accession>A0AAJ1BIA0</accession>
<dbReference type="InterPro" id="IPR052020">
    <property type="entry name" value="Cyclic_di-GMP/3'3'-cGAMP_PDE"/>
</dbReference>
<dbReference type="InterPro" id="IPR037522">
    <property type="entry name" value="HD_GYP_dom"/>
</dbReference>
<evidence type="ECO:0000313" key="3">
    <source>
        <dbReference type="Proteomes" id="UP001297581"/>
    </source>
</evidence>